<dbReference type="InterPro" id="IPR008030">
    <property type="entry name" value="NmrA-like"/>
</dbReference>
<dbReference type="RefSeq" id="WP_262844668.1">
    <property type="nucleotide sequence ID" value="NZ_JANZYP010000031.1"/>
</dbReference>
<dbReference type="Gene3D" id="3.40.50.720">
    <property type="entry name" value="NAD(P)-binding Rossmann-like Domain"/>
    <property type="match status" value="1"/>
</dbReference>
<feature type="region of interest" description="Disordered" evidence="1">
    <location>
        <begin position="33"/>
        <end position="64"/>
    </location>
</feature>
<feature type="domain" description="NmrA-like" evidence="2">
    <location>
        <begin position="2"/>
        <end position="261"/>
    </location>
</feature>
<dbReference type="InterPro" id="IPR036291">
    <property type="entry name" value="NAD(P)-bd_dom_sf"/>
</dbReference>
<dbReference type="PANTHER" id="PTHR47129">
    <property type="entry name" value="QUINONE OXIDOREDUCTASE 2"/>
    <property type="match status" value="1"/>
</dbReference>
<dbReference type="EMBL" id="JBHSFN010000003">
    <property type="protein sequence ID" value="MFC4585997.1"/>
    <property type="molecule type" value="Genomic_DNA"/>
</dbReference>
<dbReference type="SUPFAM" id="SSF51735">
    <property type="entry name" value="NAD(P)-binding Rossmann-fold domains"/>
    <property type="match status" value="1"/>
</dbReference>
<dbReference type="InterPro" id="IPR052718">
    <property type="entry name" value="NmrA-type_oxidoreductase"/>
</dbReference>
<reference evidence="4" key="1">
    <citation type="journal article" date="2019" name="Int. J. Syst. Evol. Microbiol.">
        <title>The Global Catalogue of Microorganisms (GCM) 10K type strain sequencing project: providing services to taxonomists for standard genome sequencing and annotation.</title>
        <authorList>
            <consortium name="The Broad Institute Genomics Platform"/>
            <consortium name="The Broad Institute Genome Sequencing Center for Infectious Disease"/>
            <person name="Wu L."/>
            <person name="Ma J."/>
        </authorList>
    </citation>
    <scope>NUCLEOTIDE SEQUENCE [LARGE SCALE GENOMIC DNA]</scope>
    <source>
        <strain evidence="4">CCUG 49560</strain>
    </source>
</reference>
<comment type="caution">
    <text evidence="3">The sequence shown here is derived from an EMBL/GenBank/DDBJ whole genome shotgun (WGS) entry which is preliminary data.</text>
</comment>
<name>A0ABV9EBK7_9ACTN</name>
<evidence type="ECO:0000313" key="3">
    <source>
        <dbReference type="EMBL" id="MFC4585997.1"/>
    </source>
</evidence>
<gene>
    <name evidence="3" type="ORF">ACFO8L_07935</name>
</gene>
<protein>
    <submittedName>
        <fullName evidence="3">NmrA family NAD(P)-binding protein</fullName>
    </submittedName>
</protein>
<organism evidence="3 4">
    <name type="scientific">Sphaerisporangium corydalis</name>
    <dbReference type="NCBI Taxonomy" id="1441875"/>
    <lineage>
        <taxon>Bacteria</taxon>
        <taxon>Bacillati</taxon>
        <taxon>Actinomycetota</taxon>
        <taxon>Actinomycetes</taxon>
        <taxon>Streptosporangiales</taxon>
        <taxon>Streptosporangiaceae</taxon>
        <taxon>Sphaerisporangium</taxon>
    </lineage>
</organism>
<evidence type="ECO:0000259" key="2">
    <source>
        <dbReference type="Pfam" id="PF05368"/>
    </source>
</evidence>
<feature type="compositionally biased region" description="Low complexity" evidence="1">
    <location>
        <begin position="33"/>
        <end position="53"/>
    </location>
</feature>
<dbReference type="Gene3D" id="3.90.25.10">
    <property type="entry name" value="UDP-galactose 4-epimerase, domain 1"/>
    <property type="match status" value="1"/>
</dbReference>
<dbReference type="PANTHER" id="PTHR47129:SF1">
    <property type="entry name" value="NMRA-LIKE DOMAIN-CONTAINING PROTEIN"/>
    <property type="match status" value="1"/>
</dbReference>
<proteinExistence type="predicted"/>
<sequence length="330" mass="32935">MILVTGASGALGGLILDRLSAVPGLEVVAGTRAAAPESSAPAPSGPAPLALSGDTSEGNRAAGRPDARWIDFDRPETLATGFAGADVLVFVSAGYADDDVVIARHGAVVRAAAKAGVRHVIYTSLAGSGDGLSLALIHRWTEERLAEAPFEVTVLRNGLYAEVPVALALLCAGSGVASGVLQAPFGAGRVTVVAREDLADVAARVAAEAYADLAAGADRRHAGRVYELPGVAAIGGADIAAALAETLGRPVAYRTAPLAAARVVIGKAGLPAFQADHAISTLSNVNAGRLVQEGGDLPGLLAAPPRPVPDLVADAVKALVAVLPTGVATS</sequence>
<dbReference type="Proteomes" id="UP001595891">
    <property type="component" value="Unassembled WGS sequence"/>
</dbReference>
<accession>A0ABV9EBK7</accession>
<dbReference type="Pfam" id="PF05368">
    <property type="entry name" value="NmrA"/>
    <property type="match status" value="1"/>
</dbReference>
<evidence type="ECO:0000313" key="4">
    <source>
        <dbReference type="Proteomes" id="UP001595891"/>
    </source>
</evidence>
<evidence type="ECO:0000256" key="1">
    <source>
        <dbReference type="SAM" id="MobiDB-lite"/>
    </source>
</evidence>
<keyword evidence="4" id="KW-1185">Reference proteome</keyword>